<dbReference type="Proteomes" id="UP001147700">
    <property type="component" value="Unassembled WGS sequence"/>
</dbReference>
<evidence type="ECO:0008006" key="3">
    <source>
        <dbReference type="Google" id="ProtNLM"/>
    </source>
</evidence>
<protein>
    <recommendedName>
        <fullName evidence="3">Sigma-70 family RNA polymerase sigma factor</fullName>
    </recommendedName>
</protein>
<comment type="caution">
    <text evidence="1">The sequence shown here is derived from an EMBL/GenBank/DDBJ whole genome shotgun (WGS) entry which is preliminary data.</text>
</comment>
<dbReference type="RefSeq" id="WP_270006588.1">
    <property type="nucleotide sequence ID" value="NZ_JAPCID010000033.1"/>
</dbReference>
<gene>
    <name evidence="1" type="ORF">OJ962_21620</name>
</gene>
<organism evidence="1 2">
    <name type="scientific">Solirubrobacter deserti</name>
    <dbReference type="NCBI Taxonomy" id="2282478"/>
    <lineage>
        <taxon>Bacteria</taxon>
        <taxon>Bacillati</taxon>
        <taxon>Actinomycetota</taxon>
        <taxon>Thermoleophilia</taxon>
        <taxon>Solirubrobacterales</taxon>
        <taxon>Solirubrobacteraceae</taxon>
        <taxon>Solirubrobacter</taxon>
    </lineage>
</organism>
<dbReference type="EMBL" id="JAPCID010000033">
    <property type="protein sequence ID" value="MDA0140117.1"/>
    <property type="molecule type" value="Genomic_DNA"/>
</dbReference>
<reference evidence="1" key="1">
    <citation type="submission" date="2022-10" db="EMBL/GenBank/DDBJ databases">
        <title>The WGS of Solirubrobacter sp. CPCC 204708.</title>
        <authorList>
            <person name="Jiang Z."/>
        </authorList>
    </citation>
    <scope>NUCLEOTIDE SEQUENCE</scope>
    <source>
        <strain evidence="1">CPCC 204708</strain>
    </source>
</reference>
<sequence length="225" mass="25016">MDDREWVLATGVPMLAQIARSHGRDHGLERLEVERLEDEYVRRLTERLVESLVREHGAGRSPGRLYANLAAYMGRAQGVGVRFGARRARTASLDDPDTPPIRGAEHRDAFETMMSEADERVEANRYAAERLHREWSAQQAAQAVGAARVAVAAMLDGDRSATARAVRRRVDGLSPAGIAREEGVSENAINARLSRWIRGLSASDRARIAPLRIVVLNPRKARRRP</sequence>
<proteinExistence type="predicted"/>
<evidence type="ECO:0000313" key="1">
    <source>
        <dbReference type="EMBL" id="MDA0140117.1"/>
    </source>
</evidence>
<name>A0ABT4RNM1_9ACTN</name>
<keyword evidence="2" id="KW-1185">Reference proteome</keyword>
<evidence type="ECO:0000313" key="2">
    <source>
        <dbReference type="Proteomes" id="UP001147700"/>
    </source>
</evidence>
<accession>A0ABT4RNM1</accession>